<proteinExistence type="predicted"/>
<sequence length="94" mass="9837">SSFQAARVYWRGPWPPPSRAPVCGHSGCFGIERTFRSRGSRRRRAAYSSAGSCGHRGGPVLKSSGSSIAGSASVAIRKKSAAVLDKAVATADCR</sequence>
<name>A0A5K3FH09_MESCO</name>
<feature type="region of interest" description="Disordered" evidence="1">
    <location>
        <begin position="40"/>
        <end position="66"/>
    </location>
</feature>
<reference evidence="2" key="1">
    <citation type="submission" date="2019-11" db="UniProtKB">
        <authorList>
            <consortium name="WormBaseParasite"/>
        </authorList>
    </citation>
    <scope>IDENTIFICATION</scope>
</reference>
<dbReference type="AlphaFoldDB" id="A0A5K3FH09"/>
<dbReference type="WBParaSite" id="MCU_007311-RA">
    <property type="protein sequence ID" value="MCU_007311-RA"/>
    <property type="gene ID" value="MCU_007311"/>
</dbReference>
<organism evidence="2">
    <name type="scientific">Mesocestoides corti</name>
    <name type="common">Flatworm</name>
    <dbReference type="NCBI Taxonomy" id="53468"/>
    <lineage>
        <taxon>Eukaryota</taxon>
        <taxon>Metazoa</taxon>
        <taxon>Spiralia</taxon>
        <taxon>Lophotrochozoa</taxon>
        <taxon>Platyhelminthes</taxon>
        <taxon>Cestoda</taxon>
        <taxon>Eucestoda</taxon>
        <taxon>Cyclophyllidea</taxon>
        <taxon>Mesocestoididae</taxon>
        <taxon>Mesocestoides</taxon>
    </lineage>
</organism>
<evidence type="ECO:0000313" key="2">
    <source>
        <dbReference type="WBParaSite" id="MCU_007311-RA"/>
    </source>
</evidence>
<accession>A0A5K3FH09</accession>
<protein>
    <submittedName>
        <fullName evidence="2">Clade I nitrous oxide reductase</fullName>
    </submittedName>
</protein>
<evidence type="ECO:0000256" key="1">
    <source>
        <dbReference type="SAM" id="MobiDB-lite"/>
    </source>
</evidence>